<evidence type="ECO:0000313" key="2">
    <source>
        <dbReference type="Proteomes" id="UP000269396"/>
    </source>
</evidence>
<evidence type="ECO:0000313" key="1">
    <source>
        <dbReference type="EMBL" id="VDP81831.1"/>
    </source>
</evidence>
<dbReference type="Pfam" id="PF00078">
    <property type="entry name" value="RVT_1"/>
    <property type="match status" value="1"/>
</dbReference>
<dbReference type="InterPro" id="IPR000477">
    <property type="entry name" value="RT_dom"/>
</dbReference>
<organism evidence="1 2">
    <name type="scientific">Schistosoma mattheei</name>
    <dbReference type="NCBI Taxonomy" id="31246"/>
    <lineage>
        <taxon>Eukaryota</taxon>
        <taxon>Metazoa</taxon>
        <taxon>Spiralia</taxon>
        <taxon>Lophotrochozoa</taxon>
        <taxon>Platyhelminthes</taxon>
        <taxon>Trematoda</taxon>
        <taxon>Digenea</taxon>
        <taxon>Strigeidida</taxon>
        <taxon>Schistosomatoidea</taxon>
        <taxon>Schistosomatidae</taxon>
        <taxon>Schistosoma</taxon>
    </lineage>
</organism>
<dbReference type="Proteomes" id="UP000269396">
    <property type="component" value="Unassembled WGS sequence"/>
</dbReference>
<dbReference type="AlphaFoldDB" id="A0A183Q0Q8"/>
<accession>A0A183Q0Q8</accession>
<proteinExistence type="predicted"/>
<sequence>MDLSINVGPPIIEKIRVAIRPIKSGKAAGPDNIPAEALEVVLSVTAKIIHILLSKIWDEEQVSRDWKERHLINIQKKGDLSKRENHKCISLLSILGKVYNRALLNRIEDCVDAKLRHQQAGFCKDRSCTDQIATLWIIVERSIGWTLPLYINFADYEKAFESVDRTTLWRLLRHYGAPEKIVNIIRNSYDGINCTMMHGGRLPDSSEIKTGVRQGWLT</sequence>
<dbReference type="EMBL" id="UZAL01043846">
    <property type="protein sequence ID" value="VDP81831.1"/>
    <property type="molecule type" value="Genomic_DNA"/>
</dbReference>
<protein>
    <submittedName>
        <fullName evidence="1">Uncharacterized protein</fullName>
    </submittedName>
</protein>
<dbReference type="PANTHER" id="PTHR19446">
    <property type="entry name" value="REVERSE TRANSCRIPTASES"/>
    <property type="match status" value="1"/>
</dbReference>
<gene>
    <name evidence="1" type="ORF">SMTD_LOCUS20194</name>
</gene>
<name>A0A183Q0Q8_9TREM</name>
<keyword evidence="2" id="KW-1185">Reference proteome</keyword>
<reference evidence="1 2" key="1">
    <citation type="submission" date="2018-11" db="EMBL/GenBank/DDBJ databases">
        <authorList>
            <consortium name="Pathogen Informatics"/>
        </authorList>
    </citation>
    <scope>NUCLEOTIDE SEQUENCE [LARGE SCALE GENOMIC DNA]</scope>
    <source>
        <strain>Denwood</strain>
        <strain evidence="2">Zambia</strain>
    </source>
</reference>